<proteinExistence type="predicted"/>
<dbReference type="STRING" id="1123285.SAMN05660235_01510"/>
<dbReference type="RefSeq" id="WP_093689607.1">
    <property type="nucleotide sequence ID" value="NZ_FNBU01000010.1"/>
</dbReference>
<feature type="coiled-coil region" evidence="1">
    <location>
        <begin position="33"/>
        <end position="67"/>
    </location>
</feature>
<protein>
    <submittedName>
        <fullName evidence="2">Uncharacterized protein</fullName>
    </submittedName>
</protein>
<evidence type="ECO:0000313" key="2">
    <source>
        <dbReference type="EMBL" id="SDF41980.1"/>
    </source>
</evidence>
<reference evidence="3" key="1">
    <citation type="submission" date="2016-10" db="EMBL/GenBank/DDBJ databases">
        <authorList>
            <person name="Varghese N."/>
            <person name="Submissions S."/>
        </authorList>
    </citation>
    <scope>NUCLEOTIDE SEQUENCE [LARGE SCALE GENOMIC DNA]</scope>
    <source>
        <strain evidence="3">DSM 23256</strain>
    </source>
</reference>
<dbReference type="Proteomes" id="UP000243333">
    <property type="component" value="Unassembled WGS sequence"/>
</dbReference>
<name>A0A1G7KYP6_9FIRM</name>
<evidence type="ECO:0000256" key="1">
    <source>
        <dbReference type="SAM" id="Coils"/>
    </source>
</evidence>
<gene>
    <name evidence="2" type="ORF">SAMN05660235_01510</name>
</gene>
<dbReference type="EMBL" id="FNBU01000010">
    <property type="protein sequence ID" value="SDF41980.1"/>
    <property type="molecule type" value="Genomic_DNA"/>
</dbReference>
<keyword evidence="3" id="KW-1185">Reference proteome</keyword>
<evidence type="ECO:0000313" key="3">
    <source>
        <dbReference type="Proteomes" id="UP000243333"/>
    </source>
</evidence>
<sequence length="76" mass="8737">MEKHETYTIKNTCGYYEYVHHVMADIAETVSMLSQVVRNLELIKADIDELAEENEELASELRKVLAVGLEKVLNVR</sequence>
<accession>A0A1G7KYP6</accession>
<organism evidence="2 3">
    <name type="scientific">Sporolituus thermophilus DSM 23256</name>
    <dbReference type="NCBI Taxonomy" id="1123285"/>
    <lineage>
        <taxon>Bacteria</taxon>
        <taxon>Bacillati</taxon>
        <taxon>Bacillota</taxon>
        <taxon>Negativicutes</taxon>
        <taxon>Selenomonadales</taxon>
        <taxon>Sporomusaceae</taxon>
        <taxon>Sporolituus</taxon>
    </lineage>
</organism>
<keyword evidence="1" id="KW-0175">Coiled coil</keyword>
<dbReference type="AlphaFoldDB" id="A0A1G7KYP6"/>